<dbReference type="GeneID" id="41985745"/>
<dbReference type="OrthoDB" id="6132182at2759"/>
<dbReference type="GO" id="GO:0046872">
    <property type="term" value="F:metal ion binding"/>
    <property type="evidence" value="ECO:0007669"/>
    <property type="project" value="UniProtKB-KW"/>
</dbReference>
<dbReference type="PROSITE" id="PS00497">
    <property type="entry name" value="TYROSINASE_1"/>
    <property type="match status" value="1"/>
</dbReference>
<protein>
    <submittedName>
        <fullName evidence="6">Tyrosinase-like protein</fullName>
    </submittedName>
</protein>
<evidence type="ECO:0000259" key="4">
    <source>
        <dbReference type="PROSITE" id="PS00497"/>
    </source>
</evidence>
<dbReference type="GO" id="GO:0016491">
    <property type="term" value="F:oxidoreductase activity"/>
    <property type="evidence" value="ECO:0007669"/>
    <property type="project" value="UniProtKB-KW"/>
</dbReference>
<dbReference type="PRINTS" id="PR00092">
    <property type="entry name" value="TYROSINASE"/>
</dbReference>
<dbReference type="EMBL" id="QGMH01000075">
    <property type="protein sequence ID" value="TVY26202.1"/>
    <property type="molecule type" value="Genomic_DNA"/>
</dbReference>
<evidence type="ECO:0000256" key="1">
    <source>
        <dbReference type="ARBA" id="ARBA00022723"/>
    </source>
</evidence>
<name>A0A8H8TY34_9HELO</name>
<feature type="domain" description="Tyrosinase copper-binding" evidence="5">
    <location>
        <begin position="332"/>
        <end position="343"/>
    </location>
</feature>
<sequence length="409" mass="44785">MHFSSVVWVPLFALSTAAYTPASTANTDQLAADALSNLATWAADGNLNGTCTLENAAVRKEWGNLTETERSNYTSSVLCLMALPAKTDATIVPGAKSRYDDFLYQHINQTLTIHGTANFLSWHRWFVYTYEQALRNECGYTGYQPYCKINLNPHSARGLRHFSLVYTMYFKAPGNWGRWAADPVNSPIFDGGDYSLSGNGVYEAHNCTEGLPTDLNCIPAGSGGGCIYSGPFKNSTVHLGPVDPTLAESEIVSNNGTIYNPRCLKRDVSSWVSTRWTTEENSTALITENSDIDSFQTTMQGNFTAGTYGVHGGGHFTIGGDPGGDIYTSPGDPVFWLHHGQIDRTWWIWQNQDIASRQDAISGTITMDNSPASRNGTLDDTLYLGVNADTIAIKDVMSTVEGPFCYIYM</sequence>
<dbReference type="PROSITE" id="PS00498">
    <property type="entry name" value="TYROSINASE_2"/>
    <property type="match status" value="1"/>
</dbReference>
<keyword evidence="7" id="KW-1185">Reference proteome</keyword>
<reference evidence="6 7" key="1">
    <citation type="submission" date="2018-05" db="EMBL/GenBank/DDBJ databases">
        <title>Genome sequencing and assembly of the regulated plant pathogen Lachnellula willkommii and related sister species for the development of diagnostic species identification markers.</title>
        <authorList>
            <person name="Giroux E."/>
            <person name="Bilodeau G."/>
        </authorList>
    </citation>
    <scope>NUCLEOTIDE SEQUENCE [LARGE SCALE GENOMIC DNA]</scope>
    <source>
        <strain evidence="6 7">CBS 185.66</strain>
    </source>
</reference>
<evidence type="ECO:0000313" key="7">
    <source>
        <dbReference type="Proteomes" id="UP000431533"/>
    </source>
</evidence>
<evidence type="ECO:0000256" key="3">
    <source>
        <dbReference type="SAM" id="SignalP"/>
    </source>
</evidence>
<gene>
    <name evidence="6" type="primary">orsC</name>
    <name evidence="6" type="ORF">LHYA1_G005547</name>
</gene>
<evidence type="ECO:0000259" key="5">
    <source>
        <dbReference type="PROSITE" id="PS00498"/>
    </source>
</evidence>
<evidence type="ECO:0000256" key="2">
    <source>
        <dbReference type="ARBA" id="ARBA00023002"/>
    </source>
</evidence>
<feature type="domain" description="Tyrosinase copper-binding" evidence="4">
    <location>
        <begin position="114"/>
        <end position="131"/>
    </location>
</feature>
<dbReference type="Gene3D" id="1.10.1280.10">
    <property type="entry name" value="Di-copper center containing domain from catechol oxidase"/>
    <property type="match status" value="1"/>
</dbReference>
<keyword evidence="1" id="KW-0479">Metal-binding</keyword>
<dbReference type="AlphaFoldDB" id="A0A8H8TY34"/>
<dbReference type="InterPro" id="IPR002227">
    <property type="entry name" value="Tyrosinase_Cu-bd"/>
</dbReference>
<accession>A0A8H8TY34</accession>
<feature type="signal peptide" evidence="3">
    <location>
        <begin position="1"/>
        <end position="18"/>
    </location>
</feature>
<dbReference type="PANTHER" id="PTHR11474:SF125">
    <property type="entry name" value="N-ACETYL-6-HYDROXYTRYPTOPHAN OXIDASE IVOB-RELATED"/>
    <property type="match status" value="1"/>
</dbReference>
<comment type="caution">
    <text evidence="6">The sequence shown here is derived from an EMBL/GenBank/DDBJ whole genome shotgun (WGS) entry which is preliminary data.</text>
</comment>
<proteinExistence type="predicted"/>
<dbReference type="Pfam" id="PF00264">
    <property type="entry name" value="Tyrosinase"/>
    <property type="match status" value="1"/>
</dbReference>
<keyword evidence="3" id="KW-0732">Signal</keyword>
<dbReference type="RefSeq" id="XP_031004990.1">
    <property type="nucleotide sequence ID" value="XM_031150491.1"/>
</dbReference>
<evidence type="ECO:0000313" key="6">
    <source>
        <dbReference type="EMBL" id="TVY26202.1"/>
    </source>
</evidence>
<organism evidence="6 7">
    <name type="scientific">Lachnellula hyalina</name>
    <dbReference type="NCBI Taxonomy" id="1316788"/>
    <lineage>
        <taxon>Eukaryota</taxon>
        <taxon>Fungi</taxon>
        <taxon>Dikarya</taxon>
        <taxon>Ascomycota</taxon>
        <taxon>Pezizomycotina</taxon>
        <taxon>Leotiomycetes</taxon>
        <taxon>Helotiales</taxon>
        <taxon>Lachnaceae</taxon>
        <taxon>Lachnellula</taxon>
    </lineage>
</organism>
<feature type="chain" id="PRO_5034706062" evidence="3">
    <location>
        <begin position="19"/>
        <end position="409"/>
    </location>
</feature>
<dbReference type="PANTHER" id="PTHR11474">
    <property type="entry name" value="TYROSINASE FAMILY MEMBER"/>
    <property type="match status" value="1"/>
</dbReference>
<dbReference type="InterPro" id="IPR008922">
    <property type="entry name" value="Di-copper_centre_dom_sf"/>
</dbReference>
<dbReference type="SUPFAM" id="SSF48056">
    <property type="entry name" value="Di-copper centre-containing domain"/>
    <property type="match status" value="1"/>
</dbReference>
<dbReference type="Proteomes" id="UP000431533">
    <property type="component" value="Unassembled WGS sequence"/>
</dbReference>
<keyword evidence="2" id="KW-0560">Oxidoreductase</keyword>
<dbReference type="InterPro" id="IPR050316">
    <property type="entry name" value="Tyrosinase/Hemocyanin"/>
</dbReference>